<accession>A0A2H3CKN2</accession>
<name>A0A2H3CKN2_ARMGA</name>
<evidence type="ECO:0000313" key="2">
    <source>
        <dbReference type="Proteomes" id="UP000217790"/>
    </source>
</evidence>
<evidence type="ECO:0000313" key="1">
    <source>
        <dbReference type="EMBL" id="PBK82440.1"/>
    </source>
</evidence>
<keyword evidence="2" id="KW-1185">Reference proteome</keyword>
<protein>
    <submittedName>
        <fullName evidence="1">Uncharacterized protein</fullName>
    </submittedName>
</protein>
<dbReference type="OrthoDB" id="3067373at2759"/>
<dbReference type="EMBL" id="KZ293717">
    <property type="protein sequence ID" value="PBK82440.1"/>
    <property type="molecule type" value="Genomic_DNA"/>
</dbReference>
<proteinExistence type="predicted"/>
<gene>
    <name evidence="1" type="ORF">ARMGADRAFT_1038601</name>
</gene>
<dbReference type="InParanoid" id="A0A2H3CKN2"/>
<organism evidence="1 2">
    <name type="scientific">Armillaria gallica</name>
    <name type="common">Bulbous honey fungus</name>
    <name type="synonym">Armillaria bulbosa</name>
    <dbReference type="NCBI Taxonomy" id="47427"/>
    <lineage>
        <taxon>Eukaryota</taxon>
        <taxon>Fungi</taxon>
        <taxon>Dikarya</taxon>
        <taxon>Basidiomycota</taxon>
        <taxon>Agaricomycotina</taxon>
        <taxon>Agaricomycetes</taxon>
        <taxon>Agaricomycetidae</taxon>
        <taxon>Agaricales</taxon>
        <taxon>Marasmiineae</taxon>
        <taxon>Physalacriaceae</taxon>
        <taxon>Armillaria</taxon>
    </lineage>
</organism>
<reference evidence="2" key="1">
    <citation type="journal article" date="2017" name="Nat. Ecol. Evol.">
        <title>Genome expansion and lineage-specific genetic innovations in the forest pathogenic fungi Armillaria.</title>
        <authorList>
            <person name="Sipos G."/>
            <person name="Prasanna A.N."/>
            <person name="Walter M.C."/>
            <person name="O'Connor E."/>
            <person name="Balint B."/>
            <person name="Krizsan K."/>
            <person name="Kiss B."/>
            <person name="Hess J."/>
            <person name="Varga T."/>
            <person name="Slot J."/>
            <person name="Riley R."/>
            <person name="Boka B."/>
            <person name="Rigling D."/>
            <person name="Barry K."/>
            <person name="Lee J."/>
            <person name="Mihaltcheva S."/>
            <person name="LaButti K."/>
            <person name="Lipzen A."/>
            <person name="Waldron R."/>
            <person name="Moloney N.M."/>
            <person name="Sperisen C."/>
            <person name="Kredics L."/>
            <person name="Vagvoelgyi C."/>
            <person name="Patrignani A."/>
            <person name="Fitzpatrick D."/>
            <person name="Nagy I."/>
            <person name="Doyle S."/>
            <person name="Anderson J.B."/>
            <person name="Grigoriev I.V."/>
            <person name="Gueldener U."/>
            <person name="Muensterkoetter M."/>
            <person name="Nagy L.G."/>
        </authorList>
    </citation>
    <scope>NUCLEOTIDE SEQUENCE [LARGE SCALE GENOMIC DNA]</scope>
    <source>
        <strain evidence="2">Ar21-2</strain>
    </source>
</reference>
<sequence length="239" mass="27228">MDSFYNKSKAAALIDELASKRKSQYPEGFYLSELNLGAQWQRQLDFIQRLDPAEWHLVCNDEEDAATEVLFVVHGAVSSCNLALMISKVNTKKALYLQQGLTVTRYFMQREMAQDLSELLITKDMELHGYLANIAEDKYVYMDDNQRKRVGDIVEMHISFTAVPLKGGHKKVVSVLRSITLLDGNLTEEAMAAKSNIRIQASTLKRKKGIHEGEMMHETGRKFSHMQIREPEPTKSLSM</sequence>
<dbReference type="Proteomes" id="UP000217790">
    <property type="component" value="Unassembled WGS sequence"/>
</dbReference>
<dbReference type="AlphaFoldDB" id="A0A2H3CKN2"/>